<accession>A0A2S9Q2S6</accession>
<gene>
    <name evidence="1" type="ORF">C6N75_01205</name>
</gene>
<dbReference type="RefSeq" id="WP_105866950.1">
    <property type="nucleotide sequence ID" value="NZ_PVLV01000016.1"/>
</dbReference>
<reference evidence="1 2" key="1">
    <citation type="submission" date="2018-03" db="EMBL/GenBank/DDBJ databases">
        <title>Novel Streptomyces sp. from soil.</title>
        <authorList>
            <person name="Tan G.Y.A."/>
            <person name="Lee Z.Y."/>
        </authorList>
    </citation>
    <scope>NUCLEOTIDE SEQUENCE [LARGE SCALE GENOMIC DNA]</scope>
    <source>
        <strain evidence="1 2">ST5x</strain>
    </source>
</reference>
<evidence type="ECO:0000313" key="1">
    <source>
        <dbReference type="EMBL" id="PRH80971.1"/>
    </source>
</evidence>
<evidence type="ECO:0000313" key="2">
    <source>
        <dbReference type="Proteomes" id="UP000239322"/>
    </source>
</evidence>
<dbReference type="EMBL" id="PVLV01000016">
    <property type="protein sequence ID" value="PRH80971.1"/>
    <property type="molecule type" value="Genomic_DNA"/>
</dbReference>
<protein>
    <submittedName>
        <fullName evidence="1">Uncharacterized protein</fullName>
    </submittedName>
</protein>
<organism evidence="1 2">
    <name type="scientific">Streptomyces solincola</name>
    <dbReference type="NCBI Taxonomy" id="2100817"/>
    <lineage>
        <taxon>Bacteria</taxon>
        <taxon>Bacillati</taxon>
        <taxon>Actinomycetota</taxon>
        <taxon>Actinomycetes</taxon>
        <taxon>Kitasatosporales</taxon>
        <taxon>Streptomycetaceae</taxon>
        <taxon>Streptomyces</taxon>
    </lineage>
</organism>
<sequence>MGSERASRLMRGGTLVGELEPAGIDQPFFLYAFAPGPGWPEVAPLFDAWNALPPHDPEERLMERAMDAVSALGLTLAPPGGGRALAVHRECVVRIEEGREGLEATVRYWVRG</sequence>
<dbReference type="Proteomes" id="UP000239322">
    <property type="component" value="Unassembled WGS sequence"/>
</dbReference>
<comment type="caution">
    <text evidence="1">The sequence shown here is derived from an EMBL/GenBank/DDBJ whole genome shotgun (WGS) entry which is preliminary data.</text>
</comment>
<dbReference type="AlphaFoldDB" id="A0A2S9Q2S6"/>
<name>A0A2S9Q2S6_9ACTN</name>
<dbReference type="OrthoDB" id="3699147at2"/>
<keyword evidence="2" id="KW-1185">Reference proteome</keyword>
<proteinExistence type="predicted"/>